<organism evidence="2 3">
    <name type="scientific">Digitaria exilis</name>
    <dbReference type="NCBI Taxonomy" id="1010633"/>
    <lineage>
        <taxon>Eukaryota</taxon>
        <taxon>Viridiplantae</taxon>
        <taxon>Streptophyta</taxon>
        <taxon>Embryophyta</taxon>
        <taxon>Tracheophyta</taxon>
        <taxon>Spermatophyta</taxon>
        <taxon>Magnoliopsida</taxon>
        <taxon>Liliopsida</taxon>
        <taxon>Poales</taxon>
        <taxon>Poaceae</taxon>
        <taxon>PACMAD clade</taxon>
        <taxon>Panicoideae</taxon>
        <taxon>Panicodae</taxon>
        <taxon>Paniceae</taxon>
        <taxon>Anthephorinae</taxon>
        <taxon>Digitaria</taxon>
    </lineage>
</organism>
<sequence>METGAKKPAAVAAPAPAAAARQPPQQQQQQQGEELFETKHAELLSEARDVAQEFGADVHAVVFRPGDGGAVRHEFVGAGQEARLKEVSAGVAKDVSAMGMGGGGRAREASAEAEGRGGERAARQGGG</sequence>
<dbReference type="OrthoDB" id="689826at2759"/>
<name>A0A835AR90_9POAL</name>
<accession>A0A835AR90</accession>
<feature type="compositionally biased region" description="Basic and acidic residues" evidence="1">
    <location>
        <begin position="105"/>
        <end position="127"/>
    </location>
</feature>
<keyword evidence="3" id="KW-1185">Reference proteome</keyword>
<evidence type="ECO:0000256" key="1">
    <source>
        <dbReference type="SAM" id="MobiDB-lite"/>
    </source>
</evidence>
<feature type="region of interest" description="Disordered" evidence="1">
    <location>
        <begin position="1"/>
        <end position="36"/>
    </location>
</feature>
<gene>
    <name evidence="2" type="ORF">HU200_050722</name>
</gene>
<evidence type="ECO:0000313" key="3">
    <source>
        <dbReference type="Proteomes" id="UP000636709"/>
    </source>
</evidence>
<dbReference type="AlphaFoldDB" id="A0A835AR90"/>
<protein>
    <submittedName>
        <fullName evidence="2">Uncharacterized protein</fullName>
    </submittedName>
</protein>
<feature type="compositionally biased region" description="Low complexity" evidence="1">
    <location>
        <begin position="8"/>
        <end position="31"/>
    </location>
</feature>
<dbReference type="EMBL" id="JACEFO010002259">
    <property type="protein sequence ID" value="KAF8670415.1"/>
    <property type="molecule type" value="Genomic_DNA"/>
</dbReference>
<dbReference type="Proteomes" id="UP000636709">
    <property type="component" value="Unassembled WGS sequence"/>
</dbReference>
<evidence type="ECO:0000313" key="2">
    <source>
        <dbReference type="EMBL" id="KAF8670415.1"/>
    </source>
</evidence>
<feature type="region of interest" description="Disordered" evidence="1">
    <location>
        <begin position="95"/>
        <end position="127"/>
    </location>
</feature>
<reference evidence="2" key="1">
    <citation type="submission" date="2020-07" db="EMBL/GenBank/DDBJ databases">
        <title>Genome sequence and genetic diversity analysis of an under-domesticated orphan crop, white fonio (Digitaria exilis).</title>
        <authorList>
            <person name="Bennetzen J.L."/>
            <person name="Chen S."/>
            <person name="Ma X."/>
            <person name="Wang X."/>
            <person name="Yssel A.E.J."/>
            <person name="Chaluvadi S.R."/>
            <person name="Johnson M."/>
            <person name="Gangashetty P."/>
            <person name="Hamidou F."/>
            <person name="Sanogo M.D."/>
            <person name="Zwaenepoel A."/>
            <person name="Wallace J."/>
            <person name="Van De Peer Y."/>
            <person name="Van Deynze A."/>
        </authorList>
    </citation>
    <scope>NUCLEOTIDE SEQUENCE</scope>
    <source>
        <tissue evidence="2">Leaves</tissue>
    </source>
</reference>
<proteinExistence type="predicted"/>
<comment type="caution">
    <text evidence="2">The sequence shown here is derived from an EMBL/GenBank/DDBJ whole genome shotgun (WGS) entry which is preliminary data.</text>
</comment>